<gene>
    <name evidence="1" type="ORF">Slin15195_G005940</name>
</gene>
<dbReference type="AlphaFoldDB" id="A0A9Q9AIW7"/>
<dbReference type="Proteomes" id="UP001056384">
    <property type="component" value="Chromosome 1"/>
</dbReference>
<name>A0A9Q9AIW7_9PEZI</name>
<protein>
    <submittedName>
        <fullName evidence="1">Uncharacterized protein</fullName>
    </submittedName>
</protein>
<dbReference type="EMBL" id="CP099418">
    <property type="protein sequence ID" value="USW47275.1"/>
    <property type="molecule type" value="Genomic_DNA"/>
</dbReference>
<keyword evidence="2" id="KW-1185">Reference proteome</keyword>
<accession>A0A9Q9AIW7</accession>
<proteinExistence type="predicted"/>
<sequence>MIVGTACGDRSVAVHDANMFDMDAKMGDAVGQEEAIEHISAAWSKC</sequence>
<reference evidence="1" key="1">
    <citation type="submission" date="2022-06" db="EMBL/GenBank/DDBJ databases">
        <title>Complete genome sequences of two strains of the flax pathogen Septoria linicola.</title>
        <authorList>
            <person name="Lapalu N."/>
            <person name="Simon A."/>
            <person name="Demenou B."/>
            <person name="Paumier D."/>
            <person name="Guillot M.-P."/>
            <person name="Gout L."/>
            <person name="Valade R."/>
        </authorList>
    </citation>
    <scope>NUCLEOTIDE SEQUENCE</scope>
    <source>
        <strain evidence="1">SE15195</strain>
    </source>
</reference>
<evidence type="ECO:0000313" key="1">
    <source>
        <dbReference type="EMBL" id="USW47275.1"/>
    </source>
</evidence>
<organism evidence="1 2">
    <name type="scientific">Septoria linicola</name>
    <dbReference type="NCBI Taxonomy" id="215465"/>
    <lineage>
        <taxon>Eukaryota</taxon>
        <taxon>Fungi</taxon>
        <taxon>Dikarya</taxon>
        <taxon>Ascomycota</taxon>
        <taxon>Pezizomycotina</taxon>
        <taxon>Dothideomycetes</taxon>
        <taxon>Dothideomycetidae</taxon>
        <taxon>Mycosphaerellales</taxon>
        <taxon>Mycosphaerellaceae</taxon>
        <taxon>Septoria</taxon>
    </lineage>
</organism>
<evidence type="ECO:0000313" key="2">
    <source>
        <dbReference type="Proteomes" id="UP001056384"/>
    </source>
</evidence>